<accession>A0A0R3RMQ8</accession>
<keyword evidence="1" id="KW-1185">Reference proteome</keyword>
<name>A0A0R3RMQ8_9BILA</name>
<organism evidence="1 2">
    <name type="scientific">Elaeophora elaphi</name>
    <dbReference type="NCBI Taxonomy" id="1147741"/>
    <lineage>
        <taxon>Eukaryota</taxon>
        <taxon>Metazoa</taxon>
        <taxon>Ecdysozoa</taxon>
        <taxon>Nematoda</taxon>
        <taxon>Chromadorea</taxon>
        <taxon>Rhabditida</taxon>
        <taxon>Spirurina</taxon>
        <taxon>Spiruromorpha</taxon>
        <taxon>Filarioidea</taxon>
        <taxon>Onchocercidae</taxon>
        <taxon>Elaeophora</taxon>
    </lineage>
</organism>
<dbReference type="WBParaSite" id="EEL_0000276801-mRNA-1">
    <property type="protein sequence ID" value="EEL_0000276801-mRNA-1"/>
    <property type="gene ID" value="EEL_0000276801"/>
</dbReference>
<dbReference type="Proteomes" id="UP000050640">
    <property type="component" value="Unplaced"/>
</dbReference>
<reference evidence="2" key="1">
    <citation type="submission" date="2017-02" db="UniProtKB">
        <authorList>
            <consortium name="WormBaseParasite"/>
        </authorList>
    </citation>
    <scope>IDENTIFICATION</scope>
</reference>
<sequence>MRDDHCNRRHLSMSRWIRIWLKISTVICSLDVAYTMLRPYTLRENTFGTFYELCSFLFHSSQHISIIDETKRPG</sequence>
<evidence type="ECO:0000313" key="1">
    <source>
        <dbReference type="Proteomes" id="UP000050640"/>
    </source>
</evidence>
<protein>
    <submittedName>
        <fullName evidence="2">Secreted protein</fullName>
    </submittedName>
</protein>
<proteinExistence type="predicted"/>
<dbReference type="STRING" id="1147741.A0A0R3RMQ8"/>
<dbReference type="AlphaFoldDB" id="A0A0R3RMQ8"/>
<evidence type="ECO:0000313" key="2">
    <source>
        <dbReference type="WBParaSite" id="EEL_0000276801-mRNA-1"/>
    </source>
</evidence>